<reference evidence="10 11" key="1">
    <citation type="submission" date="2024-07" db="EMBL/GenBank/DDBJ databases">
        <authorList>
            <person name="Thanompreechachai J."/>
            <person name="Duangmal K."/>
        </authorList>
    </citation>
    <scope>NUCLEOTIDE SEQUENCE [LARGE SCALE GENOMIC DNA]</scope>
    <source>
        <strain evidence="10 11">LSe6-4</strain>
    </source>
</reference>
<organism evidence="10 11">
    <name type="scientific">Kineococcus halophytocola</name>
    <dbReference type="NCBI Taxonomy" id="3234027"/>
    <lineage>
        <taxon>Bacteria</taxon>
        <taxon>Bacillati</taxon>
        <taxon>Actinomycetota</taxon>
        <taxon>Actinomycetes</taxon>
        <taxon>Kineosporiales</taxon>
        <taxon>Kineosporiaceae</taxon>
        <taxon>Kineococcus</taxon>
    </lineage>
</organism>
<evidence type="ECO:0000256" key="4">
    <source>
        <dbReference type="ARBA" id="ARBA00022519"/>
    </source>
</evidence>
<comment type="caution">
    <text evidence="10">The sequence shown here is derived from an EMBL/GenBank/DDBJ whole genome shotgun (WGS) entry which is preliminary data.</text>
</comment>
<keyword evidence="4" id="KW-0997">Cell inner membrane</keyword>
<dbReference type="Gene3D" id="3.40.190.10">
    <property type="entry name" value="Periplasmic binding protein-like II"/>
    <property type="match status" value="2"/>
</dbReference>
<evidence type="ECO:0000256" key="8">
    <source>
        <dbReference type="SAM" id="MobiDB-lite"/>
    </source>
</evidence>
<keyword evidence="5" id="KW-0547">Nucleotide-binding</keyword>
<dbReference type="SMART" id="SM00382">
    <property type="entry name" value="AAA"/>
    <property type="match status" value="1"/>
</dbReference>
<dbReference type="PANTHER" id="PTHR42788">
    <property type="entry name" value="TAURINE IMPORT ATP-BINDING PROTEIN-RELATED"/>
    <property type="match status" value="1"/>
</dbReference>
<evidence type="ECO:0000256" key="7">
    <source>
        <dbReference type="ARBA" id="ARBA00023136"/>
    </source>
</evidence>
<dbReference type="InterPro" id="IPR050166">
    <property type="entry name" value="ABC_transporter_ATP-bind"/>
</dbReference>
<evidence type="ECO:0000259" key="9">
    <source>
        <dbReference type="PROSITE" id="PS50893"/>
    </source>
</evidence>
<evidence type="ECO:0000256" key="5">
    <source>
        <dbReference type="ARBA" id="ARBA00022741"/>
    </source>
</evidence>
<dbReference type="PROSITE" id="PS00211">
    <property type="entry name" value="ABC_TRANSPORTER_1"/>
    <property type="match status" value="1"/>
</dbReference>
<dbReference type="CDD" id="cd13553">
    <property type="entry name" value="PBP2_NrtA_CpmA_like"/>
    <property type="match status" value="1"/>
</dbReference>
<keyword evidence="2" id="KW-0813">Transport</keyword>
<name>A0ABV4H1D4_9ACTN</name>
<keyword evidence="11" id="KW-1185">Reference proteome</keyword>
<dbReference type="RefSeq" id="WP_370441593.1">
    <property type="nucleotide sequence ID" value="NZ_JBGFTU010000011.1"/>
</dbReference>
<dbReference type="InterPro" id="IPR027417">
    <property type="entry name" value="P-loop_NTPase"/>
</dbReference>
<dbReference type="PANTHER" id="PTHR42788:SF19">
    <property type="entry name" value="ALIPHATIC SULFONATES IMPORT ATP-BINDING PROTEIN SSUB 2"/>
    <property type="match status" value="1"/>
</dbReference>
<dbReference type="PROSITE" id="PS50893">
    <property type="entry name" value="ABC_TRANSPORTER_2"/>
    <property type="match status" value="1"/>
</dbReference>
<accession>A0ABV4H1D4</accession>
<dbReference type="InterPro" id="IPR003439">
    <property type="entry name" value="ABC_transporter-like_ATP-bd"/>
</dbReference>
<protein>
    <submittedName>
        <fullName evidence="10">ABC transporter substrate-binding protein</fullName>
    </submittedName>
</protein>
<feature type="region of interest" description="Disordered" evidence="8">
    <location>
        <begin position="253"/>
        <end position="273"/>
    </location>
</feature>
<sequence>MEEAAAVELTGVGVRFGARQVLRDLDLRVRPGELLALVGPSGAGKSTLLQVLAGLRRPDAGVVHRSGGERSTTGLVSQHPHLLPWRTVAGNVALGLAYRRNGGRWPRPGPGGERVARLLEELGIADLADRFPSQLSGGQAQRVALARAIVIEPHLLLLDEPFGALDPVTRRDLQDWLLALHRRRGPATVLVTHDLDEALLLGDRVGLLGTRPGPIEVVPSSVTDRAGLADGSAHRALLARFAADRDVRDVRDLDADDGGRAPGRSPGAGTGAAVDRRRVLQVAGSAALLAAPFVAAAVTAPPAAPRRQGPAVGGGPLRVGYLPITDAAPLLLAHAEGDFSAVGLDVPRPVLFRSWPDLAEALQSGTVDVVHMLMPLAVQLRHGAGLPVRVLLWNHVNGSALTVRPDVDSLAQLAGTTVAVPFWHSIHNIVLQQLLRSSGLTPVLQGEASAGAGEVKLALMAPSDMPPALAAGQVAGFTVAEPFNAAAEVQGIGKVLRFTGDVWKDHACCVTVVHQRLLDERPAAAAAAVQALVAAQRRLRDRREGAARTLSDGGYLPQPLAALERTLATGPDAAYVRDGAIQHPGWQQRRIGFQPYPYPSYTAQLVRAMKETAVVGDTAWLEAVDPDGVHGQLVREDLVLRAIRSSGGFDAFGSAGPVRTEVVLP</sequence>
<dbReference type="InterPro" id="IPR017871">
    <property type="entry name" value="ABC_transporter-like_CS"/>
</dbReference>
<dbReference type="InterPro" id="IPR044527">
    <property type="entry name" value="NrtA/CpmA_ABC-bd_dom"/>
</dbReference>
<proteinExistence type="predicted"/>
<dbReference type="Gene3D" id="3.40.50.300">
    <property type="entry name" value="P-loop containing nucleotide triphosphate hydrolases"/>
    <property type="match status" value="1"/>
</dbReference>
<evidence type="ECO:0000256" key="3">
    <source>
        <dbReference type="ARBA" id="ARBA00022475"/>
    </source>
</evidence>
<dbReference type="SUPFAM" id="SSF53850">
    <property type="entry name" value="Periplasmic binding protein-like II"/>
    <property type="match status" value="1"/>
</dbReference>
<evidence type="ECO:0000313" key="10">
    <source>
        <dbReference type="EMBL" id="MEZ0165374.1"/>
    </source>
</evidence>
<keyword evidence="6" id="KW-0067">ATP-binding</keyword>
<evidence type="ECO:0000256" key="6">
    <source>
        <dbReference type="ARBA" id="ARBA00022840"/>
    </source>
</evidence>
<dbReference type="Proteomes" id="UP001565927">
    <property type="component" value="Unassembled WGS sequence"/>
</dbReference>
<dbReference type="InterPro" id="IPR003593">
    <property type="entry name" value="AAA+_ATPase"/>
</dbReference>
<dbReference type="EMBL" id="JBGFTU010000011">
    <property type="protein sequence ID" value="MEZ0165374.1"/>
    <property type="molecule type" value="Genomic_DNA"/>
</dbReference>
<feature type="domain" description="ABC transporter" evidence="9">
    <location>
        <begin position="7"/>
        <end position="235"/>
    </location>
</feature>
<gene>
    <name evidence="10" type="ORF">AB2L27_11450</name>
</gene>
<keyword evidence="3" id="KW-1003">Cell membrane</keyword>
<evidence type="ECO:0000256" key="1">
    <source>
        <dbReference type="ARBA" id="ARBA00004533"/>
    </source>
</evidence>
<feature type="compositionally biased region" description="Low complexity" evidence="8">
    <location>
        <begin position="262"/>
        <end position="273"/>
    </location>
</feature>
<evidence type="ECO:0000256" key="2">
    <source>
        <dbReference type="ARBA" id="ARBA00022448"/>
    </source>
</evidence>
<dbReference type="Pfam" id="PF13379">
    <property type="entry name" value="NMT1_2"/>
    <property type="match status" value="1"/>
</dbReference>
<comment type="subcellular location">
    <subcellularLocation>
        <location evidence="1">Cell inner membrane</location>
    </subcellularLocation>
</comment>
<evidence type="ECO:0000313" key="11">
    <source>
        <dbReference type="Proteomes" id="UP001565927"/>
    </source>
</evidence>
<dbReference type="SUPFAM" id="SSF52540">
    <property type="entry name" value="P-loop containing nucleoside triphosphate hydrolases"/>
    <property type="match status" value="1"/>
</dbReference>
<dbReference type="Pfam" id="PF00005">
    <property type="entry name" value="ABC_tran"/>
    <property type="match status" value="1"/>
</dbReference>
<keyword evidence="7" id="KW-0472">Membrane</keyword>